<dbReference type="Pfam" id="PF13649">
    <property type="entry name" value="Methyltransf_25"/>
    <property type="match status" value="1"/>
</dbReference>
<dbReference type="GO" id="GO:0008168">
    <property type="term" value="F:methyltransferase activity"/>
    <property type="evidence" value="ECO:0007669"/>
    <property type="project" value="UniProtKB-KW"/>
</dbReference>
<proteinExistence type="predicted"/>
<comment type="caution">
    <text evidence="2">The sequence shown here is derived from an EMBL/GenBank/DDBJ whole genome shotgun (WGS) entry which is preliminary data.</text>
</comment>
<dbReference type="Proteomes" id="UP000228627">
    <property type="component" value="Unassembled WGS sequence"/>
</dbReference>
<evidence type="ECO:0000313" key="3">
    <source>
        <dbReference type="Proteomes" id="UP000228627"/>
    </source>
</evidence>
<name>A0A2M7W7C1_9BACT</name>
<evidence type="ECO:0000259" key="1">
    <source>
        <dbReference type="Pfam" id="PF13649"/>
    </source>
</evidence>
<dbReference type="CDD" id="cd02440">
    <property type="entry name" value="AdoMet_MTases"/>
    <property type="match status" value="1"/>
</dbReference>
<dbReference type="GO" id="GO:0032259">
    <property type="term" value="P:methylation"/>
    <property type="evidence" value="ECO:0007669"/>
    <property type="project" value="UniProtKB-KW"/>
</dbReference>
<accession>A0A2M7W7C1</accession>
<dbReference type="InterPro" id="IPR041698">
    <property type="entry name" value="Methyltransf_25"/>
</dbReference>
<dbReference type="AlphaFoldDB" id="A0A2M7W7C1"/>
<dbReference type="Gene3D" id="3.40.50.150">
    <property type="entry name" value="Vaccinia Virus protein VP39"/>
    <property type="match status" value="1"/>
</dbReference>
<reference evidence="3" key="1">
    <citation type="submission" date="2017-09" db="EMBL/GenBank/DDBJ databases">
        <title>Depth-based differentiation of microbial function through sediment-hosted aquifers and enrichment of novel symbionts in the deep terrestrial subsurface.</title>
        <authorList>
            <person name="Probst A.J."/>
            <person name="Ladd B."/>
            <person name="Jarett J.K."/>
            <person name="Geller-Mcgrath D.E."/>
            <person name="Sieber C.M.K."/>
            <person name="Emerson J.B."/>
            <person name="Anantharaman K."/>
            <person name="Thomas B.C."/>
            <person name="Malmstrom R."/>
            <person name="Stieglmeier M."/>
            <person name="Klingl A."/>
            <person name="Woyke T."/>
            <person name="Ryan C.M."/>
            <person name="Banfield J.F."/>
        </authorList>
    </citation>
    <scope>NUCLEOTIDE SEQUENCE [LARGE SCALE GENOMIC DNA]</scope>
</reference>
<dbReference type="EMBL" id="PFQG01000024">
    <property type="protein sequence ID" value="PJA23299.1"/>
    <property type="molecule type" value="Genomic_DNA"/>
</dbReference>
<sequence>MFTEMLNFKMPKTDYKYKFAFLFDQLTPLYDLARVLGIRNRLQRRLWPQVTIKSGSRVLDVGCGTGDDLIYLATHFKGLSLTGVDGDPKVLSMAKNKAKKLGLKIKFQVSLAERLPFKKHAFDVVWSSLMIHHLPTSIKLKALKEMRRVLKPAGRLYLIDFDLIKNPIIRNFYWLQTLLEPVGDHFAGKLPEYLRAAGFKRWARTSLLFHVSLFKN</sequence>
<keyword evidence="2" id="KW-0808">Transferase</keyword>
<evidence type="ECO:0000313" key="2">
    <source>
        <dbReference type="EMBL" id="PJA23299.1"/>
    </source>
</evidence>
<dbReference type="PANTHER" id="PTHR43591:SF24">
    <property type="entry name" value="2-METHOXY-6-POLYPRENYL-1,4-BENZOQUINOL METHYLASE, MITOCHONDRIAL"/>
    <property type="match status" value="1"/>
</dbReference>
<gene>
    <name evidence="2" type="ORF">COX59_00580</name>
</gene>
<dbReference type="InterPro" id="IPR029063">
    <property type="entry name" value="SAM-dependent_MTases_sf"/>
</dbReference>
<dbReference type="SUPFAM" id="SSF53335">
    <property type="entry name" value="S-adenosyl-L-methionine-dependent methyltransferases"/>
    <property type="match status" value="1"/>
</dbReference>
<keyword evidence="2" id="KW-0489">Methyltransferase</keyword>
<organism evidence="2 3">
    <name type="scientific">Candidatus Beckwithbacteria bacterium CG_4_10_14_0_2_um_filter_47_25</name>
    <dbReference type="NCBI Taxonomy" id="1974493"/>
    <lineage>
        <taxon>Bacteria</taxon>
        <taxon>Candidatus Beckwithiibacteriota</taxon>
    </lineage>
</organism>
<protein>
    <submittedName>
        <fullName evidence="2">SAM-dependent methyltransferase</fullName>
    </submittedName>
</protein>
<feature type="domain" description="Methyltransferase" evidence="1">
    <location>
        <begin position="58"/>
        <end position="154"/>
    </location>
</feature>
<dbReference type="PANTHER" id="PTHR43591">
    <property type="entry name" value="METHYLTRANSFERASE"/>
    <property type="match status" value="1"/>
</dbReference>